<name>A0A0E0M5R5_ORYPU</name>
<dbReference type="Gramene" id="OPUNC10G02760.1">
    <property type="protein sequence ID" value="OPUNC10G02760.1"/>
    <property type="gene ID" value="OPUNC10G02760"/>
</dbReference>
<sequence length="175" mass="19311">MGRDLQTLEAKDGALAQNDVGICPVKLLLLALSVIRLFIISHVLDGNSPVNKLLEMFNTCRGVEDGSSPSPPVRRLKLTSRTTMLLDDTNSSGKPPDSELWDKLRHTKLVRSPRDGEMPLEASETSATVPSLLQVMPSQEQQSVLLCHDAVRPTSWDSPARNRSRERISCLVTLQ</sequence>
<reference evidence="1" key="2">
    <citation type="submission" date="2018-05" db="EMBL/GenBank/DDBJ databases">
        <title>OpunRS2 (Oryza punctata Reference Sequence Version 2).</title>
        <authorList>
            <person name="Zhang J."/>
            <person name="Kudrna D."/>
            <person name="Lee S."/>
            <person name="Talag J."/>
            <person name="Welchert J."/>
            <person name="Wing R.A."/>
        </authorList>
    </citation>
    <scope>NUCLEOTIDE SEQUENCE [LARGE SCALE GENOMIC DNA]</scope>
</reference>
<proteinExistence type="predicted"/>
<evidence type="ECO:0000313" key="1">
    <source>
        <dbReference type="EnsemblPlants" id="OPUNC10G02760.1"/>
    </source>
</evidence>
<keyword evidence="2" id="KW-1185">Reference proteome</keyword>
<accession>A0A0E0M5R5</accession>
<protein>
    <submittedName>
        <fullName evidence="1">Uncharacterized protein</fullName>
    </submittedName>
</protein>
<reference evidence="1" key="1">
    <citation type="submission" date="2015-04" db="UniProtKB">
        <authorList>
            <consortium name="EnsemblPlants"/>
        </authorList>
    </citation>
    <scope>IDENTIFICATION</scope>
</reference>
<dbReference type="Proteomes" id="UP000026962">
    <property type="component" value="Chromosome 10"/>
</dbReference>
<dbReference type="HOGENOM" id="CLU_088749_0_0_1"/>
<dbReference type="AlphaFoldDB" id="A0A0E0M5R5"/>
<organism evidence="1">
    <name type="scientific">Oryza punctata</name>
    <name type="common">Red rice</name>
    <dbReference type="NCBI Taxonomy" id="4537"/>
    <lineage>
        <taxon>Eukaryota</taxon>
        <taxon>Viridiplantae</taxon>
        <taxon>Streptophyta</taxon>
        <taxon>Embryophyta</taxon>
        <taxon>Tracheophyta</taxon>
        <taxon>Spermatophyta</taxon>
        <taxon>Magnoliopsida</taxon>
        <taxon>Liliopsida</taxon>
        <taxon>Poales</taxon>
        <taxon>Poaceae</taxon>
        <taxon>BOP clade</taxon>
        <taxon>Oryzoideae</taxon>
        <taxon>Oryzeae</taxon>
        <taxon>Oryzinae</taxon>
        <taxon>Oryza</taxon>
    </lineage>
</organism>
<evidence type="ECO:0000313" key="2">
    <source>
        <dbReference type="Proteomes" id="UP000026962"/>
    </source>
</evidence>
<dbReference type="EnsemblPlants" id="OPUNC10G02760.1">
    <property type="protein sequence ID" value="OPUNC10G02760.1"/>
    <property type="gene ID" value="OPUNC10G02760"/>
</dbReference>